<sequence length="467" mass="53280">MVKDKRGRKGGSTTALLLLLLLLLLLICTCAVYLQFLPAYFSPFSCSTTTTATTSSPPPTPPSPKDQILENGAVKRRFIPYGSGAYNFILMSAYRGGPNTFSIIGLSSKPFQKYALPTYTCQYQNSNNNNIVKGYKILPDWGFGRIYTVIVINCTFTNNIANNPSATTSRLILHAPSNDGATDSITALTEPPNSWNPSNFISPPKYDYLYCGSPLYGNLSPQRIREWIAYHVRLFGTNSHFVIFDSGGIHTEVLEVLLPWMKLGYVTLQDVREQERFDGYYHNQFLLLNDCLHRYRFDAKWMFFFDVDEYIFLPPNLTLRSVTDSLQEFTQFTIEQVPMSNKLCLTQDASNKKWEIEKLVYRNVKKVARNLKYAVQPRNVFATGVHLSQNYEGESVHTTKNLIKYYHYHDTIVTRRDTCQQFLNETFTTIGDDHTPFVMDTNMSLLAPVVKKFELDTIGTILQSTKQ</sequence>
<dbReference type="Pfam" id="PF01697">
    <property type="entry name" value="Glyco_transf_92"/>
    <property type="match status" value="1"/>
</dbReference>
<comment type="similarity">
    <text evidence="2 8">Belongs to the glycosyltransferase 92 family.</text>
</comment>
<evidence type="ECO:0000256" key="3">
    <source>
        <dbReference type="ARBA" id="ARBA00022676"/>
    </source>
</evidence>
<evidence type="ECO:0000256" key="5">
    <source>
        <dbReference type="ARBA" id="ARBA00022692"/>
    </source>
</evidence>
<keyword evidence="3 8" id="KW-0328">Glycosyltransferase</keyword>
<evidence type="ECO:0000256" key="6">
    <source>
        <dbReference type="ARBA" id="ARBA00022989"/>
    </source>
</evidence>
<dbReference type="GO" id="GO:0005737">
    <property type="term" value="C:cytoplasm"/>
    <property type="evidence" value="ECO:0000318"/>
    <property type="project" value="GO_Central"/>
</dbReference>
<evidence type="ECO:0000256" key="4">
    <source>
        <dbReference type="ARBA" id="ARBA00022679"/>
    </source>
</evidence>
<evidence type="ECO:0000256" key="8">
    <source>
        <dbReference type="RuleBase" id="RU366017"/>
    </source>
</evidence>
<dbReference type="PANTHER" id="PTHR21461:SF12">
    <property type="entry name" value="GALACTAN BETA-1,4-GALACTOSYLTRANSFERASE GALS2"/>
    <property type="match status" value="1"/>
</dbReference>
<keyword evidence="7" id="KW-0472">Membrane</keyword>
<keyword evidence="9" id="KW-1185">Reference proteome</keyword>
<dbReference type="RefSeq" id="XP_021855948.2">
    <property type="nucleotide sequence ID" value="XM_022000256.2"/>
</dbReference>
<protein>
    <recommendedName>
        <fullName evidence="8">Glycosyltransferase family 92 protein</fullName>
        <ecNumber evidence="8">2.4.1.-</ecNumber>
    </recommendedName>
</protein>
<reference evidence="9" key="1">
    <citation type="journal article" date="2021" name="Nat. Commun.">
        <title>Genomic analyses provide insights into spinach domestication and the genetic basis of agronomic traits.</title>
        <authorList>
            <person name="Cai X."/>
            <person name="Sun X."/>
            <person name="Xu C."/>
            <person name="Sun H."/>
            <person name="Wang X."/>
            <person name="Ge C."/>
            <person name="Zhang Z."/>
            <person name="Wang Q."/>
            <person name="Fei Z."/>
            <person name="Jiao C."/>
            <person name="Wang Q."/>
        </authorList>
    </citation>
    <scope>NUCLEOTIDE SEQUENCE [LARGE SCALE GENOMIC DNA]</scope>
    <source>
        <strain evidence="9">cv. Varoflay</strain>
    </source>
</reference>
<evidence type="ECO:0000256" key="2">
    <source>
        <dbReference type="ARBA" id="ARBA00007647"/>
    </source>
</evidence>
<evidence type="ECO:0000256" key="1">
    <source>
        <dbReference type="ARBA" id="ARBA00004167"/>
    </source>
</evidence>
<dbReference type="KEGG" id="soe:110795251"/>
<evidence type="ECO:0000313" key="9">
    <source>
        <dbReference type="Proteomes" id="UP000813463"/>
    </source>
</evidence>
<dbReference type="InterPro" id="IPR008166">
    <property type="entry name" value="Glyco_transf_92"/>
</dbReference>
<keyword evidence="5" id="KW-0812">Transmembrane</keyword>
<evidence type="ECO:0000256" key="7">
    <source>
        <dbReference type="ARBA" id="ARBA00023136"/>
    </source>
</evidence>
<keyword evidence="6" id="KW-1133">Transmembrane helix</keyword>
<organism evidence="9 10">
    <name type="scientific">Spinacia oleracea</name>
    <name type="common">Spinach</name>
    <dbReference type="NCBI Taxonomy" id="3562"/>
    <lineage>
        <taxon>Eukaryota</taxon>
        <taxon>Viridiplantae</taxon>
        <taxon>Streptophyta</taxon>
        <taxon>Embryophyta</taxon>
        <taxon>Tracheophyta</taxon>
        <taxon>Spermatophyta</taxon>
        <taxon>Magnoliopsida</taxon>
        <taxon>eudicotyledons</taxon>
        <taxon>Gunneridae</taxon>
        <taxon>Pentapetalae</taxon>
        <taxon>Caryophyllales</taxon>
        <taxon>Chenopodiaceae</taxon>
        <taxon>Chenopodioideae</taxon>
        <taxon>Anserineae</taxon>
        <taxon>Spinacia</taxon>
    </lineage>
</organism>
<dbReference type="GO" id="GO:0016757">
    <property type="term" value="F:glycosyltransferase activity"/>
    <property type="evidence" value="ECO:0000318"/>
    <property type="project" value="GO_Central"/>
</dbReference>
<dbReference type="AlphaFoldDB" id="A0A9R0IVX5"/>
<keyword evidence="4 8" id="KW-0808">Transferase</keyword>
<proteinExistence type="inferred from homology"/>
<dbReference type="GeneID" id="110795251"/>
<dbReference type="GO" id="GO:0016020">
    <property type="term" value="C:membrane"/>
    <property type="evidence" value="ECO:0007669"/>
    <property type="project" value="UniProtKB-SubCell"/>
</dbReference>
<gene>
    <name evidence="10" type="primary">LOC110795251</name>
</gene>
<evidence type="ECO:0000313" key="10">
    <source>
        <dbReference type="RefSeq" id="XP_021855948.2"/>
    </source>
</evidence>
<dbReference type="EC" id="2.4.1.-" evidence="8"/>
<reference evidence="10" key="2">
    <citation type="submission" date="2025-08" db="UniProtKB">
        <authorList>
            <consortium name="RefSeq"/>
        </authorList>
    </citation>
    <scope>IDENTIFICATION</scope>
    <source>
        <tissue evidence="10">Leaf</tissue>
    </source>
</reference>
<accession>A0A9R0IVX5</accession>
<dbReference type="Proteomes" id="UP000813463">
    <property type="component" value="Chromosome 6"/>
</dbReference>
<dbReference type="PANTHER" id="PTHR21461">
    <property type="entry name" value="GLYCOSYLTRANSFERASE FAMILY 92 PROTEIN"/>
    <property type="match status" value="1"/>
</dbReference>
<name>A0A9R0IVX5_SPIOL</name>
<comment type="subcellular location">
    <subcellularLocation>
        <location evidence="1">Membrane</location>
        <topology evidence="1">Single-pass membrane protein</topology>
    </subcellularLocation>
</comment>